<proteinExistence type="predicted"/>
<organism evidence="2 3">
    <name type="scientific">Sphingobium ummariense RL-3</name>
    <dbReference type="NCBI Taxonomy" id="1346791"/>
    <lineage>
        <taxon>Bacteria</taxon>
        <taxon>Pseudomonadati</taxon>
        <taxon>Pseudomonadota</taxon>
        <taxon>Alphaproteobacteria</taxon>
        <taxon>Sphingomonadales</taxon>
        <taxon>Sphingomonadaceae</taxon>
        <taxon>Sphingobium</taxon>
    </lineage>
</organism>
<dbReference type="AlphaFoldDB" id="T0IYP2"/>
<name>T0IYP2_9SPHN</name>
<comment type="caution">
    <text evidence="2">The sequence shown here is derived from an EMBL/GenBank/DDBJ whole genome shotgun (WGS) entry which is preliminary data.</text>
</comment>
<keyword evidence="1" id="KW-0472">Membrane</keyword>
<keyword evidence="1" id="KW-0812">Transmembrane</keyword>
<feature type="transmembrane region" description="Helical" evidence="1">
    <location>
        <begin position="76"/>
        <end position="95"/>
    </location>
</feature>
<keyword evidence="3" id="KW-1185">Reference proteome</keyword>
<reference evidence="2 3" key="1">
    <citation type="journal article" date="2013" name="Genome Announc.">
        <title>Draft Genome Sequence of Sphingobium ummariense Strain RL-3, a Hexachlorocyclohexane-Degrading Bacterium.</title>
        <authorList>
            <person name="Kohli P."/>
            <person name="Dua A."/>
            <person name="Sangwan N."/>
            <person name="Oldach P."/>
            <person name="Khurana J.P."/>
            <person name="Lal R."/>
        </authorList>
    </citation>
    <scope>NUCLEOTIDE SEQUENCE [LARGE SCALE GENOMIC DNA]</scope>
    <source>
        <strain evidence="2 3">RL-3</strain>
    </source>
</reference>
<gene>
    <name evidence="2" type="ORF">M529_17390</name>
</gene>
<evidence type="ECO:0000313" key="2">
    <source>
        <dbReference type="EMBL" id="EQB30876.1"/>
    </source>
</evidence>
<dbReference type="STRING" id="1346791.M529_17390"/>
<accession>T0IYP2</accession>
<dbReference type="PATRIC" id="fig|1346791.3.peg.3356"/>
<keyword evidence="1" id="KW-1133">Transmembrane helix</keyword>
<sequence>MCLLQKPYDLINATEYVAAHCPEAEIHAIVIGTHANAVAVQEICQQRRIPLTRVADPDLYAYCAAYLNTKRHWPRALILSIKAALLPLAYFYWFFSFGRLAFKARQQQYDLVLLDAWRTKCLYVAAMPRGAFLVLMDGGFSTLHYGLCPAFESGGAVALIRRALHKQRPLMPAVLRHLAIRRATDATPFFTCYHDQISADCRYPVLSNSYANCRLLLGEKRVRPSVMILGIPLLKHIDAYIQRALDAQEAAGLPRDAAAIEYRFHPTDRNRAKLDAAYGSMIECGVRERRLYFSYPKYSLEVDFLEQEEIPAIIVAYPSSSIRWIEEVLGSSVQIVPMVER</sequence>
<dbReference type="EMBL" id="AUWY01000113">
    <property type="protein sequence ID" value="EQB30876.1"/>
    <property type="molecule type" value="Genomic_DNA"/>
</dbReference>
<evidence type="ECO:0000313" key="3">
    <source>
        <dbReference type="Proteomes" id="UP000015523"/>
    </source>
</evidence>
<dbReference type="Proteomes" id="UP000015523">
    <property type="component" value="Unassembled WGS sequence"/>
</dbReference>
<evidence type="ECO:0000256" key="1">
    <source>
        <dbReference type="SAM" id="Phobius"/>
    </source>
</evidence>
<protein>
    <submittedName>
        <fullName evidence="2">Uncharacterized protein</fullName>
    </submittedName>
</protein>